<dbReference type="GO" id="GO:0005634">
    <property type="term" value="C:nucleus"/>
    <property type="evidence" value="ECO:0007669"/>
    <property type="project" value="UniProtKB-SubCell"/>
</dbReference>
<dbReference type="FunFam" id="3.80.10.10:FF:000595">
    <property type="entry name" value="EIN3-binding F-box protein 1"/>
    <property type="match status" value="1"/>
</dbReference>
<dbReference type="PANTHER" id="PTHR13318">
    <property type="entry name" value="PARTNER OF PAIRED, ISOFORM B-RELATED"/>
    <property type="match status" value="1"/>
</dbReference>
<dbReference type="Pfam" id="PF12937">
    <property type="entry name" value="F-box-like"/>
    <property type="match status" value="1"/>
</dbReference>
<feature type="domain" description="F-box" evidence="6">
    <location>
        <begin position="72"/>
        <end position="113"/>
    </location>
</feature>
<evidence type="ECO:0000256" key="2">
    <source>
        <dbReference type="ARBA" id="ARBA00004906"/>
    </source>
</evidence>
<organism evidence="7 8">
    <name type="scientific">Kalanchoe fedtschenkoi</name>
    <name type="common">Lavender scallops</name>
    <name type="synonym">South American air plant</name>
    <dbReference type="NCBI Taxonomy" id="63787"/>
    <lineage>
        <taxon>Eukaryota</taxon>
        <taxon>Viridiplantae</taxon>
        <taxon>Streptophyta</taxon>
        <taxon>Embryophyta</taxon>
        <taxon>Tracheophyta</taxon>
        <taxon>Spermatophyta</taxon>
        <taxon>Magnoliopsida</taxon>
        <taxon>eudicotyledons</taxon>
        <taxon>Gunneridae</taxon>
        <taxon>Pentapetalae</taxon>
        <taxon>Saxifragales</taxon>
        <taxon>Crassulaceae</taxon>
        <taxon>Kalanchoe</taxon>
    </lineage>
</organism>
<dbReference type="AlphaFoldDB" id="A0A7N0TCC2"/>
<dbReference type="SUPFAM" id="SSF81383">
    <property type="entry name" value="F-box domain"/>
    <property type="match status" value="1"/>
</dbReference>
<keyword evidence="3" id="KW-0936">Ethylene signaling pathway</keyword>
<dbReference type="GO" id="GO:0031146">
    <property type="term" value="P:SCF-dependent proteasomal ubiquitin-dependent protein catabolic process"/>
    <property type="evidence" value="ECO:0007669"/>
    <property type="project" value="TreeGrafter"/>
</dbReference>
<reference evidence="7" key="1">
    <citation type="submission" date="2021-01" db="UniProtKB">
        <authorList>
            <consortium name="EnsemblPlants"/>
        </authorList>
    </citation>
    <scope>IDENTIFICATION</scope>
</reference>
<dbReference type="InterPro" id="IPR001810">
    <property type="entry name" value="F-box_dom"/>
</dbReference>
<dbReference type="InterPro" id="IPR032675">
    <property type="entry name" value="LRR_dom_sf"/>
</dbReference>
<dbReference type="SMART" id="SM00367">
    <property type="entry name" value="LRR_CC"/>
    <property type="match status" value="13"/>
</dbReference>
<dbReference type="InterPro" id="IPR006553">
    <property type="entry name" value="Leu-rich_rpt_Cys-con_subtyp"/>
</dbReference>
<protein>
    <recommendedName>
        <fullName evidence="6">F-box domain-containing protein</fullName>
    </recommendedName>
</protein>
<evidence type="ECO:0000256" key="1">
    <source>
        <dbReference type="ARBA" id="ARBA00004123"/>
    </source>
</evidence>
<keyword evidence="4" id="KW-0833">Ubl conjugation pathway</keyword>
<evidence type="ECO:0000259" key="6">
    <source>
        <dbReference type="SMART" id="SM00256"/>
    </source>
</evidence>
<dbReference type="GO" id="GO:0019005">
    <property type="term" value="C:SCF ubiquitin ligase complex"/>
    <property type="evidence" value="ECO:0007669"/>
    <property type="project" value="TreeGrafter"/>
</dbReference>
<dbReference type="OMA" id="LLWRCDI"/>
<name>A0A7N0TCC2_KALFE</name>
<dbReference type="Proteomes" id="UP000594263">
    <property type="component" value="Unplaced"/>
</dbReference>
<comment type="subcellular location">
    <subcellularLocation>
        <location evidence="1">Nucleus</location>
    </subcellularLocation>
</comment>
<dbReference type="SMART" id="SM00256">
    <property type="entry name" value="FBOX"/>
    <property type="match status" value="1"/>
</dbReference>
<dbReference type="FunFam" id="3.80.10.10:FF:000473">
    <property type="entry name" value="EIN3-binding F-box protein 1"/>
    <property type="match status" value="1"/>
</dbReference>
<dbReference type="GO" id="GO:0010105">
    <property type="term" value="P:negative regulation of ethylene-activated signaling pathway"/>
    <property type="evidence" value="ECO:0007669"/>
    <property type="project" value="UniProtKB-ARBA"/>
</dbReference>
<dbReference type="InterPro" id="IPR057207">
    <property type="entry name" value="FBXL15_LRR"/>
</dbReference>
<keyword evidence="8" id="KW-1185">Reference proteome</keyword>
<dbReference type="SUPFAM" id="SSF52047">
    <property type="entry name" value="RNI-like"/>
    <property type="match status" value="2"/>
</dbReference>
<evidence type="ECO:0000313" key="7">
    <source>
        <dbReference type="EnsemblPlants" id="Kaladp0032s0259.1.v1.1"/>
    </source>
</evidence>
<accession>A0A7N0TCC2</accession>
<proteinExistence type="predicted"/>
<evidence type="ECO:0000256" key="4">
    <source>
        <dbReference type="ARBA" id="ARBA00022786"/>
    </source>
</evidence>
<dbReference type="FunFam" id="3.80.10.10:FF:000451">
    <property type="entry name" value="EIN3-binding F-box protein 1"/>
    <property type="match status" value="1"/>
</dbReference>
<evidence type="ECO:0000256" key="3">
    <source>
        <dbReference type="ARBA" id="ARBA00022745"/>
    </source>
</evidence>
<dbReference type="Gramene" id="Kaladp0032s0259.1.v1.1">
    <property type="protein sequence ID" value="Kaladp0032s0259.1.v1.1"/>
    <property type="gene ID" value="Kaladp0032s0259.v1.1"/>
</dbReference>
<dbReference type="CDD" id="cd22159">
    <property type="entry name" value="F-box_AtTIR1-like"/>
    <property type="match status" value="1"/>
</dbReference>
<sequence length="634" mass="67024">MSTIVNYNGTDSFYPGGSLFANYKDSSQLLSLGHHQGDVYFPPCKRSRSVAPFAFRGDGLEEKTRRVSIEILPDECLFEIFRRLPGGQERSACAGVSKRWLTLLSSICRDELCSAECQDDEGEGFLSRCLEGEKATDVRLAAIAVGSGFRGGLGKLSIRGSNSLRKVTDSGLKAISRGCPSLKALSLWSVPSVGDEGLCAIANGCSLLEKLDISHCPAITNKALISIAKSCGNLSALSIDSCANIGNESLQALGRYCPNLKSISIKDCPLVGDQGITGLFSAESQALAKVKLQSLPVTDMSLAVIGHYGKMVTDLYISGLRTVNEKGFWVMGSCQGLQMLKSLTIASCQGVTDLGLAAIGKGCLNLKQLCLRKCALLSDNGLVSFAEAAGSLESLQLEECHRITVFGLFGSVVKGNGNLKALSVVKCFGIKDASIGSDVMSTGESLRSLSIQNCPGFSDAFLAVLGKLCPQLQCLSLKNLNGVTDAGFHTFLQSCEAGLVKVSLSGCENLTDGSISSMIKSNGSTLEVLNLDGCNRITDATLAAVANSCLFLRDLDLSSAAITDYGLAILAGAKQLNLQILSISGCASVSNKSIPSILKMGRTLVGLNIQKCNAITSSKVDKLVEQLWRCDILY</sequence>
<keyword evidence="5" id="KW-0539">Nucleus</keyword>
<dbReference type="InterPro" id="IPR036047">
    <property type="entry name" value="F-box-like_dom_sf"/>
</dbReference>
<dbReference type="GO" id="GO:0009873">
    <property type="term" value="P:ethylene-activated signaling pathway"/>
    <property type="evidence" value="ECO:0007669"/>
    <property type="project" value="UniProtKB-KW"/>
</dbReference>
<dbReference type="Gene3D" id="3.80.10.10">
    <property type="entry name" value="Ribonuclease Inhibitor"/>
    <property type="match status" value="3"/>
</dbReference>
<dbReference type="EnsemblPlants" id="Kaladp0032s0259.1.v1.1">
    <property type="protein sequence ID" value="Kaladp0032s0259.1.v1.1"/>
    <property type="gene ID" value="Kaladp0032s0259.v1.1"/>
</dbReference>
<dbReference type="Pfam" id="PF25372">
    <property type="entry name" value="DUF7885"/>
    <property type="match status" value="2"/>
</dbReference>
<evidence type="ECO:0000256" key="5">
    <source>
        <dbReference type="ARBA" id="ARBA00023242"/>
    </source>
</evidence>
<comment type="pathway">
    <text evidence="2">Protein modification; protein ubiquitination.</text>
</comment>
<dbReference type="Gene3D" id="1.20.1280.50">
    <property type="match status" value="1"/>
</dbReference>
<evidence type="ECO:0000313" key="8">
    <source>
        <dbReference type="Proteomes" id="UP000594263"/>
    </source>
</evidence>